<organism evidence="1 2">
    <name type="scientific">Chitinophaga filiformis</name>
    <name type="common">Myxococcus filiformis</name>
    <name type="synonym">Flexibacter filiformis</name>
    <dbReference type="NCBI Taxonomy" id="104663"/>
    <lineage>
        <taxon>Bacteria</taxon>
        <taxon>Pseudomonadati</taxon>
        <taxon>Bacteroidota</taxon>
        <taxon>Chitinophagia</taxon>
        <taxon>Chitinophagales</taxon>
        <taxon>Chitinophagaceae</taxon>
        <taxon>Chitinophaga</taxon>
    </lineage>
</organism>
<protein>
    <submittedName>
        <fullName evidence="1">Uncharacterized protein</fullName>
    </submittedName>
</protein>
<evidence type="ECO:0000313" key="2">
    <source>
        <dbReference type="Proteomes" id="UP000830198"/>
    </source>
</evidence>
<dbReference type="RefSeq" id="WP_247809703.1">
    <property type="nucleotide sequence ID" value="NZ_CP095855.1"/>
</dbReference>
<keyword evidence="2" id="KW-1185">Reference proteome</keyword>
<gene>
    <name evidence="1" type="ORF">MYF79_20715</name>
</gene>
<proteinExistence type="predicted"/>
<reference evidence="1 2" key="1">
    <citation type="submission" date="2022-04" db="EMBL/GenBank/DDBJ databases">
        <title>The arsenic-methylating capacity of Chitinophaga filiformis YT5 during chitin decomposition.</title>
        <authorList>
            <person name="Chen G."/>
            <person name="Liang Y."/>
        </authorList>
    </citation>
    <scope>NUCLEOTIDE SEQUENCE [LARGE SCALE GENOMIC DNA]</scope>
    <source>
        <strain evidence="1 2">YT5</strain>
    </source>
</reference>
<accession>A0ABY4HUU1</accession>
<sequence>MSAFNVLITDVQCLNCRRQYSGRIQFKYGNAAFLQYHIGDTVKWGRNNIGNSDFKKVNVYGIAEADSCPLCDSDKIIEEFDIFIEDNVIIRITPMESIGLYLEGGSSEYVVMEMQIVPLFFRV</sequence>
<dbReference type="EMBL" id="CP095855">
    <property type="protein sequence ID" value="UPK67367.1"/>
    <property type="molecule type" value="Genomic_DNA"/>
</dbReference>
<name>A0ABY4HUU1_CHIFI</name>
<evidence type="ECO:0000313" key="1">
    <source>
        <dbReference type="EMBL" id="UPK67367.1"/>
    </source>
</evidence>
<dbReference type="Proteomes" id="UP000830198">
    <property type="component" value="Chromosome"/>
</dbReference>